<dbReference type="EMBL" id="HBUF01344775">
    <property type="protein sequence ID" value="CAG6708104.1"/>
    <property type="molecule type" value="Transcribed_RNA"/>
</dbReference>
<evidence type="ECO:0000256" key="7">
    <source>
        <dbReference type="ARBA" id="ARBA00023125"/>
    </source>
</evidence>
<feature type="domain" description="C2H2-type" evidence="13">
    <location>
        <begin position="517"/>
        <end position="544"/>
    </location>
</feature>
<evidence type="ECO:0000256" key="4">
    <source>
        <dbReference type="ARBA" id="ARBA00022771"/>
    </source>
</evidence>
<evidence type="ECO:0000256" key="1">
    <source>
        <dbReference type="ARBA" id="ARBA00004123"/>
    </source>
</evidence>
<evidence type="ECO:0000256" key="10">
    <source>
        <dbReference type="PROSITE-ProRule" id="PRU00042"/>
    </source>
</evidence>
<keyword evidence="5 11" id="KW-0862">Zinc</keyword>
<evidence type="ECO:0000313" key="15">
    <source>
        <dbReference type="EMBL" id="CAG6708103.1"/>
    </source>
</evidence>
<dbReference type="Pfam" id="PF00096">
    <property type="entry name" value="zf-C2H2"/>
    <property type="match status" value="6"/>
</dbReference>
<dbReference type="FunFam" id="3.30.160.60:FF:000446">
    <property type="entry name" value="Zinc finger protein"/>
    <property type="match status" value="1"/>
</dbReference>
<feature type="domain" description="C2H2-type" evidence="13">
    <location>
        <begin position="334"/>
        <end position="361"/>
    </location>
</feature>
<keyword evidence="2 11" id="KW-0479">Metal-binding</keyword>
<dbReference type="EMBL" id="HBUF01344774">
    <property type="protein sequence ID" value="CAG6708103.1"/>
    <property type="molecule type" value="Transcribed_RNA"/>
</dbReference>
<evidence type="ECO:0000259" key="14">
    <source>
        <dbReference type="PROSITE" id="PS51915"/>
    </source>
</evidence>
<keyword evidence="4 10" id="KW-0863">Zinc-finger</keyword>
<dbReference type="GO" id="GO:0006357">
    <property type="term" value="P:regulation of transcription by RNA polymerase II"/>
    <property type="evidence" value="ECO:0007669"/>
    <property type="project" value="UniProtKB-ARBA"/>
</dbReference>
<feature type="domain" description="C2H2-type" evidence="13">
    <location>
        <begin position="274"/>
        <end position="302"/>
    </location>
</feature>
<evidence type="ECO:0000256" key="9">
    <source>
        <dbReference type="ARBA" id="ARBA00023242"/>
    </source>
</evidence>
<dbReference type="FunFam" id="3.30.160.60:FF:000624">
    <property type="entry name" value="zinc finger protein 697"/>
    <property type="match status" value="1"/>
</dbReference>
<evidence type="ECO:0000256" key="6">
    <source>
        <dbReference type="ARBA" id="ARBA00023015"/>
    </source>
</evidence>
<dbReference type="PROSITE" id="PS00028">
    <property type="entry name" value="ZINC_FINGER_C2H2_1"/>
    <property type="match status" value="11"/>
</dbReference>
<feature type="domain" description="C2H2-type" evidence="13">
    <location>
        <begin position="487"/>
        <end position="515"/>
    </location>
</feature>
<proteinExistence type="predicted"/>
<feature type="domain" description="C2H2-type" evidence="13">
    <location>
        <begin position="303"/>
        <end position="330"/>
    </location>
</feature>
<protein>
    <submittedName>
        <fullName evidence="15">Zinc finger protein 808</fullName>
    </submittedName>
</protein>
<feature type="domain" description="C2H2-type" evidence="13">
    <location>
        <begin position="390"/>
        <end position="412"/>
    </location>
</feature>
<dbReference type="PANTHER" id="PTHR24404:SF100">
    <property type="entry name" value="ZINC FINGER PROTEIN 501"/>
    <property type="match status" value="1"/>
</dbReference>
<evidence type="ECO:0000256" key="8">
    <source>
        <dbReference type="ARBA" id="ARBA00023163"/>
    </source>
</evidence>
<keyword evidence="7" id="KW-0238">DNA-binding</keyword>
<dbReference type="AlphaFoldDB" id="A0A8D8XSR4"/>
<dbReference type="GO" id="GO:0003700">
    <property type="term" value="F:DNA-binding transcription factor activity"/>
    <property type="evidence" value="ECO:0007669"/>
    <property type="project" value="TreeGrafter"/>
</dbReference>
<feature type="domain" description="C2H2-type" evidence="13">
    <location>
        <begin position="545"/>
        <end position="572"/>
    </location>
</feature>
<evidence type="ECO:0000256" key="12">
    <source>
        <dbReference type="SAM" id="MobiDB-lite"/>
    </source>
</evidence>
<evidence type="ECO:0000256" key="5">
    <source>
        <dbReference type="ARBA" id="ARBA00022833"/>
    </source>
</evidence>
<dbReference type="SUPFAM" id="SSF57716">
    <property type="entry name" value="Glucocorticoid receptor-like (DNA-binding domain)"/>
    <property type="match status" value="1"/>
</dbReference>
<reference evidence="15" key="1">
    <citation type="submission" date="2021-05" db="EMBL/GenBank/DDBJ databases">
        <authorList>
            <person name="Alioto T."/>
            <person name="Alioto T."/>
            <person name="Gomez Garrido J."/>
        </authorList>
    </citation>
    <scope>NUCLEOTIDE SEQUENCE</scope>
</reference>
<name>A0A8D8XSR4_9HEMI</name>
<dbReference type="Gene3D" id="3.40.1800.20">
    <property type="match status" value="1"/>
</dbReference>
<dbReference type="Gene3D" id="3.30.160.60">
    <property type="entry name" value="Classic Zinc Finger"/>
    <property type="match status" value="7"/>
</dbReference>
<feature type="domain" description="C2H2-type" evidence="13">
    <location>
        <begin position="574"/>
        <end position="601"/>
    </location>
</feature>
<feature type="domain" description="C2H2-type" evidence="13">
    <location>
        <begin position="362"/>
        <end position="389"/>
    </location>
</feature>
<keyword evidence="6" id="KW-0805">Transcription regulation</keyword>
<dbReference type="GO" id="GO:0008270">
    <property type="term" value="F:zinc ion binding"/>
    <property type="evidence" value="ECO:0007669"/>
    <property type="project" value="UniProtKB-UniRule"/>
</dbReference>
<feature type="region of interest" description="Disordered" evidence="12">
    <location>
        <begin position="621"/>
        <end position="643"/>
    </location>
</feature>
<feature type="region of interest" description="Disordered" evidence="12">
    <location>
        <begin position="250"/>
        <end position="273"/>
    </location>
</feature>
<feature type="binding site" evidence="11">
    <location>
        <position position="123"/>
    </location>
    <ligand>
        <name>Zn(2+)</name>
        <dbReference type="ChEBI" id="CHEBI:29105"/>
    </ligand>
</feature>
<feature type="domain" description="C2H2-type" evidence="13">
    <location>
        <begin position="602"/>
        <end position="630"/>
    </location>
</feature>
<evidence type="ECO:0000259" key="13">
    <source>
        <dbReference type="PROSITE" id="PS50157"/>
    </source>
</evidence>
<dbReference type="PROSITE" id="PS50157">
    <property type="entry name" value="ZINC_FINGER_C2H2_2"/>
    <property type="match status" value="11"/>
</dbReference>
<feature type="binding site" evidence="11">
    <location>
        <position position="120"/>
    </location>
    <ligand>
        <name>Zn(2+)</name>
        <dbReference type="ChEBI" id="CHEBI:29105"/>
    </ligand>
</feature>
<evidence type="ECO:0000256" key="3">
    <source>
        <dbReference type="ARBA" id="ARBA00022737"/>
    </source>
</evidence>
<dbReference type="InterPro" id="IPR036236">
    <property type="entry name" value="Znf_C2H2_sf"/>
</dbReference>
<organism evidence="15">
    <name type="scientific">Cacopsylla melanoneura</name>
    <dbReference type="NCBI Taxonomy" id="428564"/>
    <lineage>
        <taxon>Eukaryota</taxon>
        <taxon>Metazoa</taxon>
        <taxon>Ecdysozoa</taxon>
        <taxon>Arthropoda</taxon>
        <taxon>Hexapoda</taxon>
        <taxon>Insecta</taxon>
        <taxon>Pterygota</taxon>
        <taxon>Neoptera</taxon>
        <taxon>Paraneoptera</taxon>
        <taxon>Hemiptera</taxon>
        <taxon>Sternorrhyncha</taxon>
        <taxon>Psylloidea</taxon>
        <taxon>Psyllidae</taxon>
        <taxon>Psyllinae</taxon>
        <taxon>Cacopsylla</taxon>
    </lineage>
</organism>
<dbReference type="SUPFAM" id="SSF57667">
    <property type="entry name" value="beta-beta-alpha zinc fingers"/>
    <property type="match status" value="6"/>
</dbReference>
<keyword evidence="3" id="KW-0677">Repeat</keyword>
<dbReference type="Pfam" id="PF07776">
    <property type="entry name" value="zf-AD"/>
    <property type="match status" value="1"/>
</dbReference>
<accession>A0A8D8XSR4</accession>
<keyword evidence="9" id="KW-0539">Nucleus</keyword>
<dbReference type="InterPro" id="IPR050589">
    <property type="entry name" value="Ikaros_C2H2-ZF"/>
</dbReference>
<evidence type="ECO:0000256" key="2">
    <source>
        <dbReference type="ARBA" id="ARBA00022723"/>
    </source>
</evidence>
<dbReference type="InterPro" id="IPR012934">
    <property type="entry name" value="Znf_AD"/>
</dbReference>
<dbReference type="PANTHER" id="PTHR24404">
    <property type="entry name" value="ZINC FINGER PROTEIN"/>
    <property type="match status" value="1"/>
</dbReference>
<keyword evidence="8" id="KW-0804">Transcription</keyword>
<feature type="binding site" evidence="11">
    <location>
        <position position="76"/>
    </location>
    <ligand>
        <name>Zn(2+)</name>
        <dbReference type="ChEBI" id="CHEBI:29105"/>
    </ligand>
</feature>
<dbReference type="SMART" id="SM00355">
    <property type="entry name" value="ZnF_C2H2"/>
    <property type="match status" value="12"/>
</dbReference>
<dbReference type="Pfam" id="PF13912">
    <property type="entry name" value="zf-C2H2_6"/>
    <property type="match status" value="1"/>
</dbReference>
<dbReference type="SMART" id="SM00868">
    <property type="entry name" value="zf-AD"/>
    <property type="match status" value="1"/>
</dbReference>
<dbReference type="PROSITE" id="PS51915">
    <property type="entry name" value="ZAD"/>
    <property type="match status" value="1"/>
</dbReference>
<feature type="domain" description="C2H2-type" evidence="13">
    <location>
        <begin position="418"/>
        <end position="446"/>
    </location>
</feature>
<sequence length="699" mass="79841">MQILGRSIREMLEVFLVIKKKKLPLVQGSGLRDLRVQGENFTKCTLTSSAKPSCYFNSLYGQTMAEIKWQRYCRLCANKKNQHQLVSLVDNGQEKFDVTHKIAALHIQFSTQDNLPQEICQNCLYRLEITFIFITACRKAQTKLIQLAHSGINLKDNIIVSCQDKKSNNVQSRESTHMSFKPTVKTKSRDIEQKTLPVVSNSIKEPIVKEHKSEDNISNGMKMKTEISKPCDIEVDVDLCGTESVHGKDEPLNACPEESKHSQESTPNDPAKPHHCSMCNKTFKTHSGYKFHAKTEHSVMSPHLCELCGKRFKHQTNLNAHRRTHLSEDLRKLVQCLVCDKKFINKFLLKEHLNGHYNLKPFFCSVCNKSFTSSHNLQRHSLIHDTATTYECAVCGKSLLRRRTLVLHLRRHGEALKYRCRICDTRFESRGQLRTHGVKVHTQDEMRERKREHDKNVVKCPSCPKLLSKTTLSAHVRSYHSGQSFPISCDICGKGLSGRASLAYHMKAIHSEQGGDWTCIYCGLKFMTRNLCSRHEYKHTGDAPFKCPQCDKRFRSVSTLHQHRLVHESPSPQHTCQVCGKQFKRKAALDVHWRIHSGNLPFSCPDCNKTFAQKNDMLKHHRARHSDTSRNISKTNAEVKENQEHNEQTIIEHGENVKESPITQVVLVQENMCAQTGLPIIGHYPVCPQDGGSQGTRLI</sequence>
<dbReference type="FunFam" id="3.30.160.60:FF:001289">
    <property type="entry name" value="Zinc finger protein 574"/>
    <property type="match status" value="1"/>
</dbReference>
<dbReference type="InterPro" id="IPR013087">
    <property type="entry name" value="Znf_C2H2_type"/>
</dbReference>
<comment type="subcellular location">
    <subcellularLocation>
        <location evidence="1">Nucleus</location>
    </subcellularLocation>
</comment>
<feature type="domain" description="ZAD" evidence="14">
    <location>
        <begin position="71"/>
        <end position="147"/>
    </location>
</feature>
<feature type="binding site" evidence="11">
    <location>
        <position position="73"/>
    </location>
    <ligand>
        <name>Zn(2+)</name>
        <dbReference type="ChEBI" id="CHEBI:29105"/>
    </ligand>
</feature>
<dbReference type="FunFam" id="3.30.160.60:FF:000646">
    <property type="entry name" value="Myeloid zinc finger 1"/>
    <property type="match status" value="1"/>
</dbReference>
<feature type="compositionally biased region" description="Basic and acidic residues" evidence="12">
    <location>
        <begin position="250"/>
        <end position="263"/>
    </location>
</feature>
<dbReference type="GO" id="GO:0005634">
    <property type="term" value="C:nucleus"/>
    <property type="evidence" value="ECO:0007669"/>
    <property type="project" value="UniProtKB-SubCell"/>
</dbReference>
<evidence type="ECO:0000256" key="11">
    <source>
        <dbReference type="PROSITE-ProRule" id="PRU01263"/>
    </source>
</evidence>
<dbReference type="GO" id="GO:0000978">
    <property type="term" value="F:RNA polymerase II cis-regulatory region sequence-specific DNA binding"/>
    <property type="evidence" value="ECO:0007669"/>
    <property type="project" value="TreeGrafter"/>
</dbReference>